<dbReference type="AlphaFoldDB" id="A0AA43ZBR4"/>
<comment type="caution">
    <text evidence="1">The sequence shown here is derived from an EMBL/GenBank/DDBJ whole genome shotgun (WGS) entry which is preliminary data.</text>
</comment>
<organism evidence="1 2">
    <name type="scientific">Ferranicluibacter rubi</name>
    <dbReference type="NCBI Taxonomy" id="2715133"/>
    <lineage>
        <taxon>Bacteria</taxon>
        <taxon>Pseudomonadati</taxon>
        <taxon>Pseudomonadota</taxon>
        <taxon>Alphaproteobacteria</taxon>
        <taxon>Hyphomicrobiales</taxon>
        <taxon>Rhizobiaceae</taxon>
        <taxon>Ferranicluibacter</taxon>
    </lineage>
</organism>
<protein>
    <submittedName>
        <fullName evidence="1">Uncharacterized protein</fullName>
    </submittedName>
</protein>
<reference evidence="1" key="1">
    <citation type="submission" date="2020-03" db="EMBL/GenBank/DDBJ databases">
        <title>Ferranicluibacter endophyticum gen. nov., sp. nov., a new genus isolated from Rubus ulmifolius Schott. stem.</title>
        <authorList>
            <person name="Roca-Couso R."/>
            <person name="Flores-Felix J.D."/>
            <person name="Igual J.M."/>
            <person name="Rivas R."/>
        </authorList>
    </citation>
    <scope>NUCLEOTIDE SEQUENCE</scope>
    <source>
        <strain evidence="1">CRRU44</strain>
    </source>
</reference>
<accession>A0AA43ZBR4</accession>
<evidence type="ECO:0000313" key="1">
    <source>
        <dbReference type="EMBL" id="NHT74919.1"/>
    </source>
</evidence>
<dbReference type="EMBL" id="JAANCM010000002">
    <property type="protein sequence ID" value="NHT74919.1"/>
    <property type="molecule type" value="Genomic_DNA"/>
</dbReference>
<dbReference type="Proteomes" id="UP001155840">
    <property type="component" value="Unassembled WGS sequence"/>
</dbReference>
<dbReference type="RefSeq" id="WP_167127207.1">
    <property type="nucleotide sequence ID" value="NZ_JAANCM010000002.1"/>
</dbReference>
<keyword evidence="2" id="KW-1185">Reference proteome</keyword>
<gene>
    <name evidence="1" type="ORF">G8E10_04020</name>
</gene>
<name>A0AA43ZBR4_9HYPH</name>
<evidence type="ECO:0000313" key="2">
    <source>
        <dbReference type="Proteomes" id="UP001155840"/>
    </source>
</evidence>
<sequence length="67" mass="6537">MHQISLGLSLDRGGASAFAGMMALTAKNGSVLTDSAGDTLTGRAAWASAAGIVLTTTAQIGLTGTEA</sequence>
<proteinExistence type="predicted"/>